<evidence type="ECO:0000256" key="17">
    <source>
        <dbReference type="PIRSR" id="PIRSR603561-1"/>
    </source>
</evidence>
<dbReference type="OrthoDB" id="9810648at2"/>
<comment type="similarity">
    <text evidence="2">Belongs to the Nudix hydrolase family.</text>
</comment>
<reference evidence="20 21" key="1">
    <citation type="submission" date="2016-12" db="EMBL/GenBank/DDBJ databases">
        <title>Diversity of luminous bacteria.</title>
        <authorList>
            <person name="Yoshizawa S."/>
            <person name="Kogure K."/>
        </authorList>
    </citation>
    <scope>NUCLEOTIDE SEQUENCE [LARGE SCALE GENOMIC DNA]</scope>
    <source>
        <strain evidence="20 21">LC1-200</strain>
    </source>
</reference>
<proteinExistence type="inferred from homology"/>
<evidence type="ECO:0000313" key="21">
    <source>
        <dbReference type="Proteomes" id="UP000238730"/>
    </source>
</evidence>
<evidence type="ECO:0000256" key="16">
    <source>
        <dbReference type="ARBA" id="ARBA00042798"/>
    </source>
</evidence>
<feature type="binding site" evidence="17">
    <location>
        <begin position="37"/>
        <end position="40"/>
    </location>
    <ligand>
        <name>8-oxo-dGTP</name>
        <dbReference type="ChEBI" id="CHEBI:77896"/>
    </ligand>
</feature>
<comment type="catalytic activity">
    <reaction evidence="10">
        <text>8-oxo-dGTP + H2O = 8-oxo-dGMP + diphosphate + H(+)</text>
        <dbReference type="Rhea" id="RHEA:31575"/>
        <dbReference type="ChEBI" id="CHEBI:15377"/>
        <dbReference type="ChEBI" id="CHEBI:15378"/>
        <dbReference type="ChEBI" id="CHEBI:33019"/>
        <dbReference type="ChEBI" id="CHEBI:63224"/>
        <dbReference type="ChEBI" id="CHEBI:77896"/>
        <dbReference type="EC" id="3.6.1.55"/>
    </reaction>
</comment>
<evidence type="ECO:0000256" key="9">
    <source>
        <dbReference type="ARBA" id="ARBA00023204"/>
    </source>
</evidence>
<evidence type="ECO:0000256" key="11">
    <source>
        <dbReference type="ARBA" id="ARBA00036904"/>
    </source>
</evidence>
<evidence type="ECO:0000256" key="10">
    <source>
        <dbReference type="ARBA" id="ARBA00035861"/>
    </source>
</evidence>
<keyword evidence="7" id="KW-0378">Hydrolase</keyword>
<evidence type="ECO:0000256" key="1">
    <source>
        <dbReference type="ARBA" id="ARBA00001946"/>
    </source>
</evidence>
<feature type="binding site" evidence="17">
    <location>
        <position position="31"/>
    </location>
    <ligand>
        <name>8-oxo-dGTP</name>
        <dbReference type="ChEBI" id="CHEBI:77896"/>
    </ligand>
</feature>
<name>A0A2S7W0P9_PHOAN</name>
<evidence type="ECO:0000256" key="4">
    <source>
        <dbReference type="ARBA" id="ARBA00022705"/>
    </source>
</evidence>
<dbReference type="CDD" id="cd03425">
    <property type="entry name" value="NUDIX_MutT_NudA_like"/>
    <property type="match status" value="1"/>
</dbReference>
<feature type="binding site" evidence="18">
    <location>
        <position position="60"/>
    </location>
    <ligand>
        <name>Mg(2+)</name>
        <dbReference type="ChEBI" id="CHEBI:18420"/>
    </ligand>
</feature>
<evidence type="ECO:0000256" key="18">
    <source>
        <dbReference type="PIRSR" id="PIRSR603561-2"/>
    </source>
</evidence>
<comment type="caution">
    <text evidence="20">The sequence shown here is derived from an EMBL/GenBank/DDBJ whole genome shotgun (WGS) entry which is preliminary data.</text>
</comment>
<evidence type="ECO:0000256" key="3">
    <source>
        <dbReference type="ARBA" id="ARBA00022457"/>
    </source>
</evidence>
<dbReference type="GO" id="GO:0035539">
    <property type="term" value="F:8-oxo-7,8-dihydrodeoxyguanosine triphosphate pyrophosphatase activity"/>
    <property type="evidence" value="ECO:0007669"/>
    <property type="project" value="UniProtKB-EC"/>
</dbReference>
<keyword evidence="8 18" id="KW-0460">Magnesium</keyword>
<dbReference type="InterPro" id="IPR020476">
    <property type="entry name" value="Nudix_hydrolase"/>
</dbReference>
<dbReference type="InterPro" id="IPR029119">
    <property type="entry name" value="MutY_C"/>
</dbReference>
<evidence type="ECO:0000259" key="19">
    <source>
        <dbReference type="PROSITE" id="PS51462"/>
    </source>
</evidence>
<dbReference type="InterPro" id="IPR020084">
    <property type="entry name" value="NUDIX_hydrolase_CS"/>
</dbReference>
<evidence type="ECO:0000256" key="6">
    <source>
        <dbReference type="ARBA" id="ARBA00022763"/>
    </source>
</evidence>
<dbReference type="GO" id="GO:0006281">
    <property type="term" value="P:DNA repair"/>
    <property type="evidence" value="ECO:0007669"/>
    <property type="project" value="UniProtKB-KW"/>
</dbReference>
<comment type="catalytic activity">
    <reaction evidence="11">
        <text>8-oxo-GTP + H2O = 8-oxo-GMP + diphosphate + H(+)</text>
        <dbReference type="Rhea" id="RHEA:67616"/>
        <dbReference type="ChEBI" id="CHEBI:15377"/>
        <dbReference type="ChEBI" id="CHEBI:15378"/>
        <dbReference type="ChEBI" id="CHEBI:33019"/>
        <dbReference type="ChEBI" id="CHEBI:143553"/>
        <dbReference type="ChEBI" id="CHEBI:145694"/>
    </reaction>
</comment>
<sequence length="134" mass="14998">MDKKQVWIAAGIILDSEKKHIFITRRANKAHQGGLWEFAGGKVETGETAKQAVIRELQEEVGIHATDVEPFIALAHDYSDKSLKFDFFLIHQFDGKAFGKEGQPGEWVAINALANYPFPDANKPVLDKIQQCFA</sequence>
<dbReference type="InterPro" id="IPR003561">
    <property type="entry name" value="Mutator_MutT"/>
</dbReference>
<keyword evidence="3" id="KW-0515">Mutator protein</keyword>
<keyword evidence="5 18" id="KW-0479">Metal-binding</keyword>
<dbReference type="PROSITE" id="PS00893">
    <property type="entry name" value="NUDIX_BOX"/>
    <property type="match status" value="1"/>
</dbReference>
<dbReference type="GO" id="GO:0044716">
    <property type="term" value="F:8-oxo-GDP phosphatase activity"/>
    <property type="evidence" value="ECO:0007669"/>
    <property type="project" value="TreeGrafter"/>
</dbReference>
<dbReference type="EC" id="3.6.1.55" evidence="12"/>
<evidence type="ECO:0000256" key="7">
    <source>
        <dbReference type="ARBA" id="ARBA00022801"/>
    </source>
</evidence>
<accession>A0A2S7W0P9</accession>
<gene>
    <name evidence="20" type="ORF">BTO08_11315</name>
</gene>
<dbReference type="SUPFAM" id="SSF55811">
    <property type="entry name" value="Nudix"/>
    <property type="match status" value="1"/>
</dbReference>
<dbReference type="PROSITE" id="PS51462">
    <property type="entry name" value="NUDIX"/>
    <property type="match status" value="1"/>
</dbReference>
<protein>
    <recommendedName>
        <fullName evidence="13">8-oxo-dGTP diphosphatase</fullName>
        <ecNumber evidence="12">3.6.1.55</ecNumber>
    </recommendedName>
    <alternativeName>
        <fullName evidence="16">7,8-dihydro-8-oxoguanine-triphosphatase</fullName>
    </alternativeName>
    <alternativeName>
        <fullName evidence="15">Mutator protein MutT</fullName>
    </alternativeName>
    <alternativeName>
        <fullName evidence="14">dGTP pyrophosphohydrolase</fullName>
    </alternativeName>
</protein>
<evidence type="ECO:0000256" key="15">
    <source>
        <dbReference type="ARBA" id="ARBA00041979"/>
    </source>
</evidence>
<dbReference type="AlphaFoldDB" id="A0A2S7W0P9"/>
<keyword evidence="4" id="KW-0235">DNA replication</keyword>
<dbReference type="InterPro" id="IPR000086">
    <property type="entry name" value="NUDIX_hydrolase_dom"/>
</dbReference>
<keyword evidence="9" id="KW-0234">DNA repair</keyword>
<dbReference type="GO" id="GO:0008413">
    <property type="term" value="F:8-oxo-7,8-dihydroguanosine triphosphate pyrophosphatase activity"/>
    <property type="evidence" value="ECO:0007669"/>
    <property type="project" value="InterPro"/>
</dbReference>
<dbReference type="PRINTS" id="PR00502">
    <property type="entry name" value="NUDIXFAMILY"/>
</dbReference>
<evidence type="ECO:0000256" key="12">
    <source>
        <dbReference type="ARBA" id="ARBA00038905"/>
    </source>
</evidence>
<feature type="binding site" evidence="18">
    <location>
        <position position="40"/>
    </location>
    <ligand>
        <name>Mg(2+)</name>
        <dbReference type="ChEBI" id="CHEBI:18420"/>
    </ligand>
</feature>
<dbReference type="EMBL" id="MSCJ01000001">
    <property type="protein sequence ID" value="PQJ67917.1"/>
    <property type="molecule type" value="Genomic_DNA"/>
</dbReference>
<dbReference type="Gene3D" id="3.90.79.10">
    <property type="entry name" value="Nucleoside Triphosphate Pyrophosphohydrolase"/>
    <property type="match status" value="1"/>
</dbReference>
<feature type="binding site" evidence="17">
    <location>
        <position position="122"/>
    </location>
    <ligand>
        <name>8-oxo-dGTP</name>
        <dbReference type="ChEBI" id="CHEBI:77896"/>
    </ligand>
</feature>
<dbReference type="PANTHER" id="PTHR47707">
    <property type="entry name" value="8-OXO-DGTP DIPHOSPHATASE"/>
    <property type="match status" value="1"/>
</dbReference>
<dbReference type="Proteomes" id="UP000238730">
    <property type="component" value="Unassembled WGS sequence"/>
</dbReference>
<evidence type="ECO:0000256" key="2">
    <source>
        <dbReference type="ARBA" id="ARBA00005582"/>
    </source>
</evidence>
<feature type="domain" description="Nudix hydrolase" evidence="19">
    <location>
        <begin position="5"/>
        <end position="131"/>
    </location>
</feature>
<dbReference type="PANTHER" id="PTHR47707:SF1">
    <property type="entry name" value="NUDIX HYDROLASE FAMILY PROTEIN"/>
    <property type="match status" value="1"/>
</dbReference>
<dbReference type="Pfam" id="PF14815">
    <property type="entry name" value="NUDIX_4"/>
    <property type="match status" value="1"/>
</dbReference>
<dbReference type="NCBIfam" id="TIGR00586">
    <property type="entry name" value="mutt"/>
    <property type="match status" value="1"/>
</dbReference>
<evidence type="ECO:0000256" key="14">
    <source>
        <dbReference type="ARBA" id="ARBA00041592"/>
    </source>
</evidence>
<dbReference type="InterPro" id="IPR015797">
    <property type="entry name" value="NUDIX_hydrolase-like_dom_sf"/>
</dbReference>
<dbReference type="GO" id="GO:0006260">
    <property type="term" value="P:DNA replication"/>
    <property type="evidence" value="ECO:0007669"/>
    <property type="project" value="UniProtKB-KW"/>
</dbReference>
<evidence type="ECO:0000256" key="8">
    <source>
        <dbReference type="ARBA" id="ARBA00022842"/>
    </source>
</evidence>
<organism evidence="20 21">
    <name type="scientific">Photobacterium angustum</name>
    <dbReference type="NCBI Taxonomy" id="661"/>
    <lineage>
        <taxon>Bacteria</taxon>
        <taxon>Pseudomonadati</taxon>
        <taxon>Pseudomonadota</taxon>
        <taxon>Gammaproteobacteria</taxon>
        <taxon>Vibrionales</taxon>
        <taxon>Vibrionaceae</taxon>
        <taxon>Photobacterium</taxon>
    </lineage>
</organism>
<dbReference type="FunFam" id="3.90.79.10:FF:000014">
    <property type="entry name" value="8-oxo-dGTP diphosphatase MutT"/>
    <property type="match status" value="1"/>
</dbReference>
<dbReference type="InterPro" id="IPR047127">
    <property type="entry name" value="MutT-like"/>
</dbReference>
<comment type="cofactor">
    <cofactor evidence="1 18">
        <name>Mg(2+)</name>
        <dbReference type="ChEBI" id="CHEBI:18420"/>
    </cofactor>
</comment>
<dbReference type="GO" id="GO:0044715">
    <property type="term" value="F:8-oxo-dGDP phosphatase activity"/>
    <property type="evidence" value="ECO:0007669"/>
    <property type="project" value="TreeGrafter"/>
</dbReference>
<evidence type="ECO:0000256" key="13">
    <source>
        <dbReference type="ARBA" id="ARBA00040794"/>
    </source>
</evidence>
<feature type="binding site" evidence="17">
    <location>
        <position position="26"/>
    </location>
    <ligand>
        <name>8-oxo-dGTP</name>
        <dbReference type="ChEBI" id="CHEBI:77896"/>
    </ligand>
</feature>
<dbReference type="RefSeq" id="WP_105060995.1">
    <property type="nucleotide sequence ID" value="NZ_MSCJ01000001.1"/>
</dbReference>
<dbReference type="GO" id="GO:0046872">
    <property type="term" value="F:metal ion binding"/>
    <property type="evidence" value="ECO:0007669"/>
    <property type="project" value="UniProtKB-KW"/>
</dbReference>
<evidence type="ECO:0000256" key="5">
    <source>
        <dbReference type="ARBA" id="ARBA00022723"/>
    </source>
</evidence>
<evidence type="ECO:0000313" key="20">
    <source>
        <dbReference type="EMBL" id="PQJ67917.1"/>
    </source>
</evidence>
<keyword evidence="6" id="KW-0227">DNA damage</keyword>